<sequence>MKIELSKGKEVPEGIMNTKLYYCFQEKIDHIKSSCKEIGKFGNVSIQKIATLSNKLPYYPIPDFKLIDDLNWENYINDLK</sequence>
<reference evidence="2" key="1">
    <citation type="journal article" date="2017" name="Proc. Natl. Acad. Sci. U.S.A.">
        <title>Simulation of Deepwater Horizon oil plume reveals substrate specialization within a complex community of hydrocarbon-degraders.</title>
        <authorList>
            <person name="Hu P."/>
            <person name="Dubinsky E.A."/>
            <person name="Probst A.J."/>
            <person name="Wang J."/>
            <person name="Sieber C.M.K."/>
            <person name="Tom L.M."/>
            <person name="Gardinali P."/>
            <person name="Banfield J.F."/>
            <person name="Atlas R.M."/>
            <person name="Andersen G.L."/>
        </authorList>
    </citation>
    <scope>NUCLEOTIDE SEQUENCE [LARGE SCALE GENOMIC DNA]</scope>
</reference>
<gene>
    <name evidence="1" type="ORF">A9Q93_14110</name>
</gene>
<comment type="caution">
    <text evidence="1">The sequence shown here is derived from an EMBL/GenBank/DDBJ whole genome shotgun (WGS) entry which is preliminary data.</text>
</comment>
<accession>A0A1Z8AG91</accession>
<name>A0A1Z8AG91_9FLAO</name>
<evidence type="ECO:0000313" key="2">
    <source>
        <dbReference type="Proteomes" id="UP000196102"/>
    </source>
</evidence>
<protein>
    <submittedName>
        <fullName evidence="1">Uncharacterized protein</fullName>
    </submittedName>
</protein>
<evidence type="ECO:0000313" key="1">
    <source>
        <dbReference type="EMBL" id="OUS09327.1"/>
    </source>
</evidence>
<organism evidence="1 2">
    <name type="scientific">Nonlabens dokdonensis</name>
    <dbReference type="NCBI Taxonomy" id="328515"/>
    <lineage>
        <taxon>Bacteria</taxon>
        <taxon>Pseudomonadati</taxon>
        <taxon>Bacteroidota</taxon>
        <taxon>Flavobacteriia</taxon>
        <taxon>Flavobacteriales</taxon>
        <taxon>Flavobacteriaceae</taxon>
        <taxon>Nonlabens</taxon>
    </lineage>
</organism>
<dbReference type="Proteomes" id="UP000196102">
    <property type="component" value="Unassembled WGS sequence"/>
</dbReference>
<dbReference type="RefSeq" id="WP_303688087.1">
    <property type="nucleotide sequence ID" value="NZ_CAJXYO010000034.1"/>
</dbReference>
<dbReference type="AlphaFoldDB" id="A0A1Z8AG91"/>
<dbReference type="EMBL" id="MAAX01000214">
    <property type="protein sequence ID" value="OUS09327.1"/>
    <property type="molecule type" value="Genomic_DNA"/>
</dbReference>
<proteinExistence type="predicted"/>